<accession>A0A0G3XEU4</accession>
<dbReference type="AlphaFoldDB" id="A0A0G3XEU4"/>
<dbReference type="Pfam" id="PF17963">
    <property type="entry name" value="Big_9"/>
    <property type="match status" value="1"/>
</dbReference>
<reference evidence="1 2" key="1">
    <citation type="submission" date="2015-06" db="EMBL/GenBank/DDBJ databases">
        <authorList>
            <person name="Zeng Y."/>
            <person name="Huang Y."/>
        </authorList>
    </citation>
    <scope>NUCLEOTIDE SEQUENCE [LARGE SCALE GENOMIC DNA]</scope>
    <source>
        <strain evidence="1 2">PQ-2</strain>
    </source>
</reference>
<proteinExistence type="predicted"/>
<dbReference type="PATRIC" id="fig|1348774.3.peg.1813"/>
<evidence type="ECO:0000313" key="1">
    <source>
        <dbReference type="EMBL" id="AKM10030.1"/>
    </source>
</evidence>
<sequence length="722" mass="74381">MAGADQQGSRNMRNTIATLLVLGSLTACGGGGSDGNRAPVVTLTAKATAESGEIVPLTVSVSDDKDANLDYTLSCTGGSLTGTLLTVPDVTANTTIDCTASATDSGGKKASAKVTITVQPATATVEAMLGSQTIRAGGIGYLAADGINLDAATYQATFNGQAIEVIPVGNGLLAYAVPVGTTAGTGTLDITIGNRQFSVPISVNAAIAVPDARTKVATFANEMRQLINSYLATPTINANDKSRLEADLATLNTAQANLATANDADVAQLASFLAANGLISVGQTTQAWRYIPVNYTPTSGDCLTKVAPLYFGPLLVLSVTAGFAGKIAPALGIAGIGSVGLGLGALTAAFIYATANWENYANICLQQTAALAPFEDLQVNGARPLTIAVSEQAFRPKTSRTFRITRTHSPAPAIAAQAFKVQSLIDTAIATLSFLPANLIDGLEQIQMAKTVTVPTSRISLGSVSGGNASGSLTAVDAEVFKLTFDAPQPASGTEVDFTFLINRSQEEALSVPGKLLFDLPKAIDSAVEVVQGRSGSAQVVSEGADTHEVVTGPAHGTLNLTADGSFTYTPSGTYFGTDKFTFRALNEDGYSNTATVMINVVRKFDGVWQVSTTSTTTSESSPNLCPNEAQSFATSVTKLSDTQYQTVYSGITIPFSMGSKDDPNGLVGSKTVTYDDDPGETTESITIRIPDSNHLSGSGSWSYSGPNGTFCSGTTSVTGTR</sequence>
<dbReference type="Gene3D" id="2.60.40.3440">
    <property type="match status" value="1"/>
</dbReference>
<dbReference type="KEGG" id="cna:AB433_08650"/>
<evidence type="ECO:0008006" key="3">
    <source>
        <dbReference type="Google" id="ProtNLM"/>
    </source>
</evidence>
<gene>
    <name evidence="1" type="ORF">AB433_08650</name>
</gene>
<dbReference type="EMBL" id="CP011770">
    <property type="protein sequence ID" value="AKM10030.1"/>
    <property type="molecule type" value="Genomic_DNA"/>
</dbReference>
<keyword evidence="2" id="KW-1185">Reference proteome</keyword>
<organism evidence="1 2">
    <name type="scientific">Croceicoccus naphthovorans</name>
    <dbReference type="NCBI Taxonomy" id="1348774"/>
    <lineage>
        <taxon>Bacteria</taxon>
        <taxon>Pseudomonadati</taxon>
        <taxon>Pseudomonadota</taxon>
        <taxon>Alphaproteobacteria</taxon>
        <taxon>Sphingomonadales</taxon>
        <taxon>Erythrobacteraceae</taxon>
        <taxon>Croceicoccus</taxon>
    </lineage>
</organism>
<name>A0A0G3XEU4_9SPHN</name>
<evidence type="ECO:0000313" key="2">
    <source>
        <dbReference type="Proteomes" id="UP000035287"/>
    </source>
</evidence>
<dbReference type="STRING" id="1348774.AB433_08650"/>
<dbReference type="Proteomes" id="UP000035287">
    <property type="component" value="Chromosome"/>
</dbReference>
<protein>
    <recommendedName>
        <fullName evidence="3">Cadherin-like domain-containing protein</fullName>
    </recommendedName>
</protein>